<dbReference type="Proteomes" id="UP000639010">
    <property type="component" value="Unassembled WGS sequence"/>
</dbReference>
<evidence type="ECO:0000313" key="1">
    <source>
        <dbReference type="EMBL" id="MBE1423574.1"/>
    </source>
</evidence>
<gene>
    <name evidence="1" type="ORF">H4684_000193</name>
</gene>
<reference evidence="1 2" key="1">
    <citation type="submission" date="2020-10" db="EMBL/GenBank/DDBJ databases">
        <title>Genomic Encyclopedia of Type Strains, Phase IV (KMG-IV): sequencing the most valuable type-strain genomes for metagenomic binning, comparative biology and taxonomic classification.</title>
        <authorList>
            <person name="Goeker M."/>
        </authorList>
    </citation>
    <scope>NUCLEOTIDE SEQUENCE [LARGE SCALE GENOMIC DNA]</scope>
    <source>
        <strain evidence="1 2">DSM 4194</strain>
    </source>
</reference>
<comment type="caution">
    <text evidence="1">The sequence shown here is derived from an EMBL/GenBank/DDBJ whole genome shotgun (WGS) entry which is preliminary data.</text>
</comment>
<protein>
    <recommendedName>
        <fullName evidence="3">Tle cognate immunity protein 4 C-terminal domain-containing protein</fullName>
    </recommendedName>
</protein>
<evidence type="ECO:0008006" key="3">
    <source>
        <dbReference type="Google" id="ProtNLM"/>
    </source>
</evidence>
<sequence length="322" mass="36158">MVTDTVAPDAKLPPCPVILRPVGRFVLPVHESMELSATWFKVNGIAVEEIPWKPGLNKRNLDALKESLGTKAGMANEIKGLSVRERWDETDVSDLFGFPSMLRCCNGSRADHNLEVYIGMPEVILCLTENRPFDTCGPCLTVNGPILNLFRKYHHGNEIVSPTGFFFSAGRVEGLKTWSEQAGMSLERPPSESLHRIRLRFDAHLFAHPCDPPRITEAVKPVTSKYRIELKILRSRENVLAGLKGLEEIYILQPKDKDCPDVPRLTACWEYEGAGGDPQKPHIQIKMSCRIEAREDALRMWDAIICNFSSVREFFGGSLKNA</sequence>
<evidence type="ECO:0000313" key="2">
    <source>
        <dbReference type="Proteomes" id="UP000639010"/>
    </source>
</evidence>
<dbReference type="EMBL" id="JADBGG010000001">
    <property type="protein sequence ID" value="MBE1423574.1"/>
    <property type="molecule type" value="Genomic_DNA"/>
</dbReference>
<organism evidence="1 2">
    <name type="scientific">Desulfomicrobium macestii</name>
    <dbReference type="NCBI Taxonomy" id="90731"/>
    <lineage>
        <taxon>Bacteria</taxon>
        <taxon>Pseudomonadati</taxon>
        <taxon>Thermodesulfobacteriota</taxon>
        <taxon>Desulfovibrionia</taxon>
        <taxon>Desulfovibrionales</taxon>
        <taxon>Desulfomicrobiaceae</taxon>
        <taxon>Desulfomicrobium</taxon>
    </lineage>
</organism>
<name>A0ABR9GYP2_9BACT</name>
<keyword evidence="2" id="KW-1185">Reference proteome</keyword>
<dbReference type="RefSeq" id="WP_192622534.1">
    <property type="nucleotide sequence ID" value="NZ_JADBGG010000001.1"/>
</dbReference>
<accession>A0ABR9GYP2</accession>
<proteinExistence type="predicted"/>